<feature type="compositionally biased region" description="Polar residues" evidence="7">
    <location>
        <begin position="132"/>
        <end position="150"/>
    </location>
</feature>
<accession>A0ABR0TL38</accession>
<dbReference type="Gene3D" id="2.130.10.10">
    <property type="entry name" value="YVTN repeat-like/Quinoprotein amine dehydrogenase"/>
    <property type="match status" value="2"/>
</dbReference>
<name>A0ABR0TL38_AURPU</name>
<protein>
    <recommendedName>
        <fullName evidence="10">WD40 repeat-like protein</fullName>
    </recommendedName>
</protein>
<organism evidence="8 9">
    <name type="scientific">Aureobasidium pullulans</name>
    <name type="common">Black yeast</name>
    <name type="synonym">Pullularia pullulans</name>
    <dbReference type="NCBI Taxonomy" id="5580"/>
    <lineage>
        <taxon>Eukaryota</taxon>
        <taxon>Fungi</taxon>
        <taxon>Dikarya</taxon>
        <taxon>Ascomycota</taxon>
        <taxon>Pezizomycotina</taxon>
        <taxon>Dothideomycetes</taxon>
        <taxon>Dothideomycetidae</taxon>
        <taxon>Dothideales</taxon>
        <taxon>Saccotheciaceae</taxon>
        <taxon>Aureobasidium</taxon>
    </lineage>
</organism>
<evidence type="ECO:0000256" key="1">
    <source>
        <dbReference type="ARBA" id="ARBA00004496"/>
    </source>
</evidence>
<keyword evidence="9" id="KW-1185">Reference proteome</keyword>
<evidence type="ECO:0000256" key="7">
    <source>
        <dbReference type="SAM" id="MobiDB-lite"/>
    </source>
</evidence>
<feature type="region of interest" description="Disordered" evidence="7">
    <location>
        <begin position="421"/>
        <end position="563"/>
    </location>
</feature>
<gene>
    <name evidence="8" type="ORF">QM012_008472</name>
</gene>
<evidence type="ECO:0000256" key="5">
    <source>
        <dbReference type="ARBA" id="ARBA00038145"/>
    </source>
</evidence>
<comment type="caution">
    <text evidence="8">The sequence shown here is derived from an EMBL/GenBank/DDBJ whole genome shotgun (WGS) entry which is preliminary data.</text>
</comment>
<evidence type="ECO:0000313" key="9">
    <source>
        <dbReference type="Proteomes" id="UP001341245"/>
    </source>
</evidence>
<dbReference type="CDD" id="cd00200">
    <property type="entry name" value="WD40"/>
    <property type="match status" value="1"/>
</dbReference>
<feature type="repeat" description="WD" evidence="6">
    <location>
        <begin position="792"/>
        <end position="825"/>
    </location>
</feature>
<dbReference type="PANTHER" id="PTHR22842:SF3">
    <property type="entry name" value="WD REPEAT DOMAIN-CONTAINING PROTEIN 83"/>
    <property type="match status" value="1"/>
</dbReference>
<evidence type="ECO:0000256" key="6">
    <source>
        <dbReference type="PROSITE-ProRule" id="PRU00221"/>
    </source>
</evidence>
<feature type="region of interest" description="Disordered" evidence="7">
    <location>
        <begin position="63"/>
        <end position="155"/>
    </location>
</feature>
<feature type="compositionally biased region" description="Basic residues" evidence="7">
    <location>
        <begin position="212"/>
        <end position="223"/>
    </location>
</feature>
<dbReference type="InterPro" id="IPR015943">
    <property type="entry name" value="WD40/YVTN_repeat-like_dom_sf"/>
</dbReference>
<feature type="region of interest" description="Disordered" evidence="7">
    <location>
        <begin position="596"/>
        <end position="633"/>
    </location>
</feature>
<feature type="compositionally biased region" description="Polar residues" evidence="7">
    <location>
        <begin position="259"/>
        <end position="268"/>
    </location>
</feature>
<feature type="compositionally biased region" description="Polar residues" evidence="7">
    <location>
        <begin position="179"/>
        <end position="191"/>
    </location>
</feature>
<evidence type="ECO:0000256" key="3">
    <source>
        <dbReference type="ARBA" id="ARBA00022574"/>
    </source>
</evidence>
<dbReference type="InterPro" id="IPR036322">
    <property type="entry name" value="WD40_repeat_dom_sf"/>
</dbReference>
<evidence type="ECO:0000313" key="8">
    <source>
        <dbReference type="EMBL" id="KAK6004610.1"/>
    </source>
</evidence>
<feature type="compositionally biased region" description="Polar residues" evidence="7">
    <location>
        <begin position="388"/>
        <end position="397"/>
    </location>
</feature>
<dbReference type="InterPro" id="IPR018391">
    <property type="entry name" value="PQQ_b-propeller_rpt"/>
</dbReference>
<dbReference type="InterPro" id="IPR001680">
    <property type="entry name" value="WD40_rpt"/>
</dbReference>
<feature type="compositionally biased region" description="Polar residues" evidence="7">
    <location>
        <begin position="436"/>
        <end position="445"/>
    </location>
</feature>
<evidence type="ECO:0008006" key="10">
    <source>
        <dbReference type="Google" id="ProtNLM"/>
    </source>
</evidence>
<reference evidence="8 9" key="1">
    <citation type="submission" date="2023-11" db="EMBL/GenBank/DDBJ databases">
        <title>Draft genome sequence and annotation of the polyextremotolerant black yeast-like fungus Aureobasidium pullulans NRRL 62042.</title>
        <authorList>
            <person name="Dielentheis-Frenken M.R.E."/>
            <person name="Wibberg D."/>
            <person name="Blank L.M."/>
            <person name="Tiso T."/>
        </authorList>
    </citation>
    <scope>NUCLEOTIDE SEQUENCE [LARGE SCALE GENOMIC DNA]</scope>
    <source>
        <strain evidence="8 9">NRRL 62042</strain>
    </source>
</reference>
<dbReference type="InterPro" id="IPR020472">
    <property type="entry name" value="WD40_PAC1"/>
</dbReference>
<proteinExistence type="inferred from homology"/>
<feature type="repeat" description="WD" evidence="6">
    <location>
        <begin position="941"/>
        <end position="962"/>
    </location>
</feature>
<feature type="region of interest" description="Disordered" evidence="7">
    <location>
        <begin position="250"/>
        <end position="275"/>
    </location>
</feature>
<comment type="subcellular location">
    <subcellularLocation>
        <location evidence="1">Cytoplasm</location>
    </subcellularLocation>
</comment>
<feature type="repeat" description="WD" evidence="6">
    <location>
        <begin position="980"/>
        <end position="1013"/>
    </location>
</feature>
<evidence type="ECO:0000256" key="2">
    <source>
        <dbReference type="ARBA" id="ARBA00022490"/>
    </source>
</evidence>
<dbReference type="PANTHER" id="PTHR22842">
    <property type="entry name" value="WD40 REPEAT PROTEIN"/>
    <property type="match status" value="1"/>
</dbReference>
<dbReference type="SMART" id="SM00564">
    <property type="entry name" value="PQQ"/>
    <property type="match status" value="3"/>
</dbReference>
<keyword evidence="2" id="KW-0963">Cytoplasm</keyword>
<dbReference type="InterPro" id="IPR051980">
    <property type="entry name" value="WD_repeat_MORG1"/>
</dbReference>
<feature type="region of interest" description="Disordered" evidence="7">
    <location>
        <begin position="375"/>
        <end position="402"/>
    </location>
</feature>
<dbReference type="SUPFAM" id="SSF50978">
    <property type="entry name" value="WD40 repeat-like"/>
    <property type="match status" value="1"/>
</dbReference>
<feature type="repeat" description="WD" evidence="6">
    <location>
        <begin position="750"/>
        <end position="791"/>
    </location>
</feature>
<feature type="region of interest" description="Disordered" evidence="7">
    <location>
        <begin position="177"/>
        <end position="224"/>
    </location>
</feature>
<dbReference type="Pfam" id="PF00400">
    <property type="entry name" value="WD40"/>
    <property type="match status" value="4"/>
</dbReference>
<sequence>MTGSIQGSAIDDSFETLTNAPDAWLSGRYAAPPPFDYQHYVEPGDTRSAVDDRCFTEYGTVEHTRHVSKTTKPTKTDAKHRRSRQTSIQQPLHGKRRPSPSFRIRSKDGDSVVVSNPFVLRKPPRPQPHLGSGSSSQTDEQSQYSSTTAARSRRFQIRIRGKNGEEAIHEIGRPLHFASHSSDARQSQATTLVGDDLGREDPQYWPTDHSSSSHKRDHRHKSKSGQTIFTDFVVDSSTVVSPTARTPVKMFGALPDSSPAPTTNSSRSRLLPPEKPASCMHDSVMSNSACPSKIPSCVISHQSESSRKNSSSIPSQNEVIIVPDESLDGSVVPPCSSLSTHCIVSSRRVAPITSIEPSEASTTSRIISSRIVTLTQSSKQVQKDQDSPPATVSLSKQKQSKQEAYYNWKVPQDSLYFISTKSSRSSTSRHDPVAPENTTSASTKLPSHHGDSPSRQAEAESDTSPLARSKGQQTLPEGYKPPPRSLSARSARSRKTTDGCVQEIVSAGTQSSGQSRSARCMPLPASHSSSSKPKAMRPSTTSTQRSTNMASQKPSNDIREWIPPPSEAAAIEWTIDKHSEQHDSQQTGPKFDDWREAAEGEGSASSSNRSKLSQTSKSRKIPSHKAVSSGHHVYESLEQGISSQRSWVDEKGPRTSTRSTSPINIEEDLLHYLPELSEDDRLPPPMPMLTTIYEELEPTLSSHPPSMLTQESQVLALCYSAGTGQYLLTGSTDRQIRLFNPATGLEVQKYSAHGYEVHDLSVAQDNDRFISVGGDKTVFLWDVATHQTLRRWSGHAGRVNACAFAGEGDSLVVTGSFDSTVKIWDCKQRNEKPIMTLSEAKDAVSSVSVSGSDILAASVDGRVRCYDVRMGVMDQDVLGHPITSVTPTVNNDSYLASTLDSTLRLMDKRDGKLLQAFRHPEFKNEKYRLRSTLAVGDSLAISGSEDGHIYVWDLLTGNLTHKLKHAAPALTDGSRAFVSMSSKRDVVNSVAWNQLRKEWASAGGDGSVVVWGT</sequence>
<keyword evidence="4" id="KW-0677">Repeat</keyword>
<feature type="region of interest" description="Disordered" evidence="7">
    <location>
        <begin position="641"/>
        <end position="660"/>
    </location>
</feature>
<dbReference type="PROSITE" id="PS50294">
    <property type="entry name" value="WD_REPEATS_REGION"/>
    <property type="match status" value="3"/>
</dbReference>
<dbReference type="SMART" id="SM00320">
    <property type="entry name" value="WD40"/>
    <property type="match status" value="6"/>
</dbReference>
<evidence type="ECO:0000256" key="4">
    <source>
        <dbReference type="ARBA" id="ARBA00022737"/>
    </source>
</evidence>
<feature type="compositionally biased region" description="Polar residues" evidence="7">
    <location>
        <begin position="538"/>
        <end position="555"/>
    </location>
</feature>
<dbReference type="PROSITE" id="PS50082">
    <property type="entry name" value="WD_REPEATS_2"/>
    <property type="match status" value="4"/>
</dbReference>
<feature type="compositionally biased region" description="Polar residues" evidence="7">
    <location>
        <begin position="462"/>
        <end position="475"/>
    </location>
</feature>
<comment type="similarity">
    <text evidence="5">Belongs to the WD repeat MORG1 family.</text>
</comment>
<keyword evidence="3 6" id="KW-0853">WD repeat</keyword>
<dbReference type="EMBL" id="JASGXD010000007">
    <property type="protein sequence ID" value="KAK6004610.1"/>
    <property type="molecule type" value="Genomic_DNA"/>
</dbReference>
<dbReference type="PRINTS" id="PR00320">
    <property type="entry name" value="GPROTEINBRPT"/>
</dbReference>
<dbReference type="Proteomes" id="UP001341245">
    <property type="component" value="Unassembled WGS sequence"/>
</dbReference>
<feature type="compositionally biased region" description="Polar residues" evidence="7">
    <location>
        <begin position="507"/>
        <end position="517"/>
    </location>
</feature>